<keyword evidence="3" id="KW-0812">Transmembrane</keyword>
<keyword evidence="1" id="KW-0677">Repeat</keyword>
<dbReference type="Proteomes" id="UP000035681">
    <property type="component" value="Unplaced"/>
</dbReference>
<dbReference type="PROSITE" id="PS51549">
    <property type="entry name" value="DM13"/>
    <property type="match status" value="1"/>
</dbReference>
<sequence length="951" mass="107596">MLKILHSINFIKNCCFLNPVYKDLKLHSFEMTNRKMINYLLFELPIILYLIIIINGQDDGKQIKNSILPWSKYEKKYFAFHKNKQRDYTNDVNNNQKKIKLYLPPFKYAKKEHISLKDTFGGDNEFTSMRENLVGGGGNIKKVNENEIKPLFKYKQKTPINIVDENKEINNINSENTNPVGKSLFNSKANGIGNAFPKRPIDIDSQEFVSQVPKKMKYEVDVPKNYFPKIQTEIPVPPKQVHSFNNMLPVSQSSFNKISPPMIPSKQSSVTTFTGNNISPMNFKPLTNSFLNIPQPSQELIPPVMNGIESNALQNAFSAIGQRFMPQPNSLPIQPSSINGPTNSLGAEAINMLLGSSNGGSPLENISKIARNFLTMQGSNQDLMKLLTGVLNSKNNELLTSKALFQTEKAKGSLKVGDEEPDNTKTDEEDLEEESINLSLTTSTSKPTTYNNVSNISLTTTTIPTKVSSTLSTEATDPYLLLNSLPPEQREILQAAISSGELDVKNVLPTLKKENDLKNNTNSKLSFLKNNESKLLEWIQQNRPRLTNKMTNNQSNQNLSPDKLPYYGKYCGTLTEVSDVKTNHNIAGAIWAVDDRRFMVSNFHYRPGSVFENITFWAGPKNVSNTISDAFPSINGFYLKPKLVDLSAFRMSEVQSIKAKIREPIKRKESKIVVKEYDGNTTDIESILSSNIDDFVIKTKKDDNVNDDISTLRLSLNPSYGNGSLYFDKNSKVTSKDSINHEKNIIIENNNDVIYKNITSLEWYAGFQPLILELPDDKWVKTTNWVSIWDHKKEKPLASVLIPNGPAFQIPSIVLLKSLTPIGNRKISSGPITVLDTKTIEIKNFYLDTDGIPVWFMIGKDIIPNSNGLIVPTYLPDKKEYDCDSLRNYYNETVILHLPDSFDITDVFWFSVFSIPKSISFSHIYLPYNDMHLPPNLMFIKNPKCIYEKEN</sequence>
<dbReference type="Pfam" id="PF10517">
    <property type="entry name" value="DM13"/>
    <property type="match status" value="1"/>
</dbReference>
<evidence type="ECO:0000256" key="1">
    <source>
        <dbReference type="ARBA" id="ARBA00022737"/>
    </source>
</evidence>
<keyword evidence="3" id="KW-1133">Transmembrane helix</keyword>
<feature type="region of interest" description="Disordered" evidence="2">
    <location>
        <begin position="412"/>
        <end position="433"/>
    </location>
</feature>
<dbReference type="InterPro" id="IPR019545">
    <property type="entry name" value="DM13_domain"/>
</dbReference>
<dbReference type="AlphaFoldDB" id="A0A0K0E5X7"/>
<evidence type="ECO:0000256" key="2">
    <source>
        <dbReference type="SAM" id="MobiDB-lite"/>
    </source>
</evidence>
<dbReference type="WBParaSite" id="TCONS_00012597.p1">
    <property type="protein sequence ID" value="TCONS_00012597.p1"/>
    <property type="gene ID" value="XLOC_008256"/>
</dbReference>
<protein>
    <submittedName>
        <fullName evidence="6 7">DM13 domain-containing protein</fullName>
    </submittedName>
</protein>
<evidence type="ECO:0000313" key="5">
    <source>
        <dbReference type="Proteomes" id="UP000035681"/>
    </source>
</evidence>
<feature type="compositionally biased region" description="Basic and acidic residues" evidence="2">
    <location>
        <begin position="412"/>
        <end position="426"/>
    </location>
</feature>
<name>A0A0K0E5X7_STRER</name>
<dbReference type="PANTHER" id="PTHR24036">
    <property type="entry name" value="SKELETOR-RELATED"/>
    <property type="match status" value="1"/>
</dbReference>
<dbReference type="PANTHER" id="PTHR24036:SF5">
    <property type="entry name" value="THROMBOMODULIN"/>
    <property type="match status" value="1"/>
</dbReference>
<feature type="domain" description="DM13" evidence="4">
    <location>
        <begin position="811"/>
        <end position="927"/>
    </location>
</feature>
<reference evidence="6" key="1">
    <citation type="submission" date="2015-08" db="UniProtKB">
        <authorList>
            <consortium name="WormBaseParasite"/>
        </authorList>
    </citation>
    <scope>IDENTIFICATION</scope>
</reference>
<keyword evidence="3" id="KW-0472">Membrane</keyword>
<accession>A0A0K0E5X7</accession>
<proteinExistence type="predicted"/>
<evidence type="ECO:0000256" key="3">
    <source>
        <dbReference type="SAM" id="Phobius"/>
    </source>
</evidence>
<dbReference type="SMART" id="SM00686">
    <property type="entry name" value="DM13"/>
    <property type="match status" value="1"/>
</dbReference>
<keyword evidence="5" id="KW-1185">Reference proteome</keyword>
<evidence type="ECO:0000313" key="6">
    <source>
        <dbReference type="WBParaSite" id="SSTP_0000491200.1"/>
    </source>
</evidence>
<dbReference type="WBParaSite" id="SSTP_0000491200.1">
    <property type="protein sequence ID" value="SSTP_0000491200.1"/>
    <property type="gene ID" value="SSTP_0000491200"/>
</dbReference>
<feature type="transmembrane region" description="Helical" evidence="3">
    <location>
        <begin position="36"/>
        <end position="54"/>
    </location>
</feature>
<evidence type="ECO:0000313" key="7">
    <source>
        <dbReference type="WBParaSite" id="TCONS_00012597.p1"/>
    </source>
</evidence>
<dbReference type="InterPro" id="IPR052126">
    <property type="entry name" value="Spindle_Org/Thrombomodulin"/>
</dbReference>
<evidence type="ECO:0000259" key="4">
    <source>
        <dbReference type="PROSITE" id="PS51549"/>
    </source>
</evidence>
<organism evidence="6">
    <name type="scientific">Strongyloides stercoralis</name>
    <name type="common">Threadworm</name>
    <dbReference type="NCBI Taxonomy" id="6248"/>
    <lineage>
        <taxon>Eukaryota</taxon>
        <taxon>Metazoa</taxon>
        <taxon>Ecdysozoa</taxon>
        <taxon>Nematoda</taxon>
        <taxon>Chromadorea</taxon>
        <taxon>Rhabditida</taxon>
        <taxon>Tylenchina</taxon>
        <taxon>Panagrolaimomorpha</taxon>
        <taxon>Strongyloidoidea</taxon>
        <taxon>Strongyloididae</taxon>
        <taxon>Strongyloides</taxon>
    </lineage>
</organism>